<gene>
    <name evidence="5" type="primary">hsp</name>
    <name evidence="5" type="ORF">MGMO_112c00160</name>
</gene>
<dbReference type="InterPro" id="IPR008978">
    <property type="entry name" value="HSP20-like_chaperone"/>
</dbReference>
<dbReference type="PATRIC" id="fig|1116472.3.peg.2994"/>
<dbReference type="eggNOG" id="COG0071">
    <property type="taxonomic scope" value="Bacteria"/>
</dbReference>
<feature type="domain" description="CS" evidence="4">
    <location>
        <begin position="53"/>
        <end position="156"/>
    </location>
</feature>
<feature type="domain" description="SHSP" evidence="3">
    <location>
        <begin position="49"/>
        <end position="159"/>
    </location>
</feature>
<evidence type="ECO:0000313" key="5">
    <source>
        <dbReference type="EMBL" id="ESS71277.1"/>
    </source>
</evidence>
<reference evidence="5 6" key="1">
    <citation type="journal article" date="2013" name="Genome Announc.">
        <title>Draft Genome Sequence of the Methanotrophic Gammaproteobacterium Methyloglobulus morosus DSM 22980 Strain KoM1.</title>
        <authorList>
            <person name="Poehlein A."/>
            <person name="Deutzmann J.S."/>
            <person name="Daniel R."/>
            <person name="Simeonova D.D."/>
        </authorList>
    </citation>
    <scope>NUCLEOTIDE SEQUENCE [LARGE SCALE GENOMIC DNA]</scope>
    <source>
        <strain evidence="5 6">KoM1</strain>
    </source>
</reference>
<accession>V5BYF4</accession>
<dbReference type="AlphaFoldDB" id="V5BYF4"/>
<dbReference type="RefSeq" id="WP_023495664.1">
    <property type="nucleotide sequence ID" value="NZ_AYLO01000106.1"/>
</dbReference>
<evidence type="ECO:0000256" key="1">
    <source>
        <dbReference type="PROSITE-ProRule" id="PRU00285"/>
    </source>
</evidence>
<dbReference type="InterPro" id="IPR007052">
    <property type="entry name" value="CS_dom"/>
</dbReference>
<dbReference type="InterPro" id="IPR031107">
    <property type="entry name" value="Small_HSP"/>
</dbReference>
<organism evidence="5 6">
    <name type="scientific">Methyloglobulus morosus KoM1</name>
    <dbReference type="NCBI Taxonomy" id="1116472"/>
    <lineage>
        <taxon>Bacteria</taxon>
        <taxon>Pseudomonadati</taxon>
        <taxon>Pseudomonadota</taxon>
        <taxon>Gammaproteobacteria</taxon>
        <taxon>Methylococcales</taxon>
        <taxon>Methylococcaceae</taxon>
        <taxon>Methyloglobulus</taxon>
    </lineage>
</organism>
<dbReference type="STRING" id="1116472.MGMO_112c00160"/>
<dbReference type="EMBL" id="AYLO01000106">
    <property type="protein sequence ID" value="ESS71277.1"/>
    <property type="molecule type" value="Genomic_DNA"/>
</dbReference>
<comment type="similarity">
    <text evidence="1 2">Belongs to the small heat shock protein (HSP20) family.</text>
</comment>
<evidence type="ECO:0000256" key="2">
    <source>
        <dbReference type="RuleBase" id="RU003616"/>
    </source>
</evidence>
<proteinExistence type="inferred from homology"/>
<sequence length="159" mass="18301">MNDKDKKKEMTPTPSTGGLISFDEFDSFFDDFLLRRWPRVFDWNLPAMGTLEKSFPKVDIIDHENEIEVQAALPGVKKEDLDVTINNQAITIRTSRKEEKKEEGKYFRREITRGEYQRTLSLPDYVDSDNAKASFKDGILKVAIPKADKGKRKSVEIKG</sequence>
<evidence type="ECO:0000259" key="3">
    <source>
        <dbReference type="PROSITE" id="PS01031"/>
    </source>
</evidence>
<dbReference type="PROSITE" id="PS01031">
    <property type="entry name" value="SHSP"/>
    <property type="match status" value="1"/>
</dbReference>
<dbReference type="InterPro" id="IPR002068">
    <property type="entry name" value="A-crystallin/Hsp20_dom"/>
</dbReference>
<dbReference type="Proteomes" id="UP000017842">
    <property type="component" value="Unassembled WGS sequence"/>
</dbReference>
<name>V5BYF4_9GAMM</name>
<comment type="caution">
    <text evidence="5">The sequence shown here is derived from an EMBL/GenBank/DDBJ whole genome shotgun (WGS) entry which is preliminary data.</text>
</comment>
<dbReference type="Pfam" id="PF00011">
    <property type="entry name" value="HSP20"/>
    <property type="match status" value="1"/>
</dbReference>
<dbReference type="PANTHER" id="PTHR11527">
    <property type="entry name" value="HEAT-SHOCK PROTEIN 20 FAMILY MEMBER"/>
    <property type="match status" value="1"/>
</dbReference>
<dbReference type="PROSITE" id="PS51203">
    <property type="entry name" value="CS"/>
    <property type="match status" value="1"/>
</dbReference>
<dbReference type="Gene3D" id="2.60.40.790">
    <property type="match status" value="1"/>
</dbReference>
<evidence type="ECO:0000259" key="4">
    <source>
        <dbReference type="PROSITE" id="PS51203"/>
    </source>
</evidence>
<evidence type="ECO:0000313" key="6">
    <source>
        <dbReference type="Proteomes" id="UP000017842"/>
    </source>
</evidence>
<dbReference type="SUPFAM" id="SSF49764">
    <property type="entry name" value="HSP20-like chaperones"/>
    <property type="match status" value="1"/>
</dbReference>
<keyword evidence="6" id="KW-1185">Reference proteome</keyword>
<dbReference type="CDD" id="cd06464">
    <property type="entry name" value="ACD_sHsps-like"/>
    <property type="match status" value="1"/>
</dbReference>
<protein>
    <submittedName>
        <fullName evidence="5">Heat shock protein Hsp20</fullName>
    </submittedName>
</protein>
<keyword evidence="5" id="KW-0346">Stress response</keyword>